<feature type="domain" description="AAA+ ATPase" evidence="7">
    <location>
        <begin position="301"/>
        <end position="445"/>
    </location>
</feature>
<accession>A0A2H0NBB6</accession>
<dbReference type="InterPro" id="IPR001270">
    <property type="entry name" value="ClpA/B"/>
</dbReference>
<dbReference type="InterPro" id="IPR036628">
    <property type="entry name" value="Clp_N_dom_sf"/>
</dbReference>
<protein>
    <recommendedName>
        <fullName evidence="11">Clp R domain-containing protein</fullName>
    </recommendedName>
</protein>
<dbReference type="InterPro" id="IPR003593">
    <property type="entry name" value="AAA+_ATPase"/>
</dbReference>
<dbReference type="Pfam" id="PF10431">
    <property type="entry name" value="ClpB_D2-small"/>
    <property type="match status" value="1"/>
</dbReference>
<reference evidence="9 10" key="1">
    <citation type="submission" date="2017-09" db="EMBL/GenBank/DDBJ databases">
        <title>Depth-based differentiation of microbial function through sediment-hosted aquifers and enrichment of novel symbionts in the deep terrestrial subsurface.</title>
        <authorList>
            <person name="Probst A.J."/>
            <person name="Ladd B."/>
            <person name="Jarett J.K."/>
            <person name="Geller-Mcgrath D.E."/>
            <person name="Sieber C.M."/>
            <person name="Emerson J.B."/>
            <person name="Anantharaman K."/>
            <person name="Thomas B.C."/>
            <person name="Malmstrom R."/>
            <person name="Stieglmeier M."/>
            <person name="Klingl A."/>
            <person name="Woyke T."/>
            <person name="Ryan C.M."/>
            <person name="Banfield J.F."/>
        </authorList>
    </citation>
    <scope>NUCLEOTIDE SEQUENCE [LARGE SCALE GENOMIC DNA]</scope>
    <source>
        <strain evidence="9">CG11_big_fil_rev_8_21_14_0_20_38_23</strain>
    </source>
</reference>
<feature type="transmembrane region" description="Helical" evidence="6">
    <location>
        <begin position="20"/>
        <end position="40"/>
    </location>
</feature>
<dbReference type="AlphaFoldDB" id="A0A2H0NBB6"/>
<dbReference type="GO" id="GO:0005524">
    <property type="term" value="F:ATP binding"/>
    <property type="evidence" value="ECO:0007669"/>
    <property type="project" value="UniProtKB-KW"/>
</dbReference>
<evidence type="ECO:0000256" key="6">
    <source>
        <dbReference type="SAM" id="Phobius"/>
    </source>
</evidence>
<dbReference type="Pfam" id="PF17871">
    <property type="entry name" value="AAA_lid_9"/>
    <property type="match status" value="1"/>
</dbReference>
<dbReference type="PANTHER" id="PTHR11638">
    <property type="entry name" value="ATP-DEPENDENT CLP PROTEASE"/>
    <property type="match status" value="1"/>
</dbReference>
<keyword evidence="6" id="KW-0812">Transmembrane</keyword>
<dbReference type="InterPro" id="IPR019489">
    <property type="entry name" value="Clp_ATPase_C"/>
</dbReference>
<keyword evidence="2" id="KW-0547">Nucleotide-binding</keyword>
<dbReference type="SMART" id="SM01086">
    <property type="entry name" value="ClpB_D2-small"/>
    <property type="match status" value="1"/>
</dbReference>
<evidence type="ECO:0000256" key="4">
    <source>
        <dbReference type="ARBA" id="ARBA00023186"/>
    </source>
</evidence>
<evidence type="ECO:0000259" key="7">
    <source>
        <dbReference type="SMART" id="SM00382"/>
    </source>
</evidence>
<dbReference type="SMART" id="SM00382">
    <property type="entry name" value="AAA"/>
    <property type="match status" value="2"/>
</dbReference>
<evidence type="ECO:0000259" key="8">
    <source>
        <dbReference type="SMART" id="SM01086"/>
    </source>
</evidence>
<evidence type="ECO:0000256" key="2">
    <source>
        <dbReference type="ARBA" id="ARBA00022741"/>
    </source>
</evidence>
<dbReference type="GO" id="GO:0005737">
    <property type="term" value="C:cytoplasm"/>
    <property type="evidence" value="ECO:0007669"/>
    <property type="project" value="TreeGrafter"/>
</dbReference>
<dbReference type="CDD" id="cd00009">
    <property type="entry name" value="AAA"/>
    <property type="match status" value="1"/>
</dbReference>
<dbReference type="InterPro" id="IPR041546">
    <property type="entry name" value="ClpA/ClpB_AAA_lid"/>
</dbReference>
<evidence type="ECO:0000313" key="9">
    <source>
        <dbReference type="EMBL" id="PIR06188.1"/>
    </source>
</evidence>
<dbReference type="GO" id="GO:0034605">
    <property type="term" value="P:cellular response to heat"/>
    <property type="evidence" value="ECO:0007669"/>
    <property type="project" value="TreeGrafter"/>
</dbReference>
<dbReference type="PANTHER" id="PTHR11638:SF18">
    <property type="entry name" value="HEAT SHOCK PROTEIN 104"/>
    <property type="match status" value="1"/>
</dbReference>
<name>A0A2H0NBB6_9BACT</name>
<keyword evidence="5" id="KW-0175">Coiled coil</keyword>
<evidence type="ECO:0000256" key="3">
    <source>
        <dbReference type="ARBA" id="ARBA00022840"/>
    </source>
</evidence>
<feature type="domain" description="Clp ATPase C-terminal" evidence="8">
    <location>
        <begin position="741"/>
        <end position="831"/>
    </location>
</feature>
<dbReference type="Gene3D" id="3.40.50.300">
    <property type="entry name" value="P-loop containing nucleotide triphosphate hydrolases"/>
    <property type="match status" value="2"/>
</dbReference>
<keyword evidence="4" id="KW-0143">Chaperone</keyword>
<organism evidence="9 10">
    <name type="scientific">Candidatus Jorgensenbacteria bacterium CG11_big_fil_rev_8_21_14_0_20_38_23</name>
    <dbReference type="NCBI Taxonomy" id="1974594"/>
    <lineage>
        <taxon>Bacteria</taxon>
        <taxon>Candidatus Joergenseniibacteriota</taxon>
    </lineage>
</organism>
<keyword evidence="6" id="KW-0472">Membrane</keyword>
<comment type="caution">
    <text evidence="9">The sequence shown here is derived from an EMBL/GenBank/DDBJ whole genome shotgun (WGS) entry which is preliminary data.</text>
</comment>
<dbReference type="EMBL" id="PCWR01000062">
    <property type="protein sequence ID" value="PIR06188.1"/>
    <property type="molecule type" value="Genomic_DNA"/>
</dbReference>
<evidence type="ECO:0000256" key="1">
    <source>
        <dbReference type="ARBA" id="ARBA00022737"/>
    </source>
</evidence>
<dbReference type="PRINTS" id="PR00300">
    <property type="entry name" value="CLPPROTEASEA"/>
</dbReference>
<dbReference type="Gene3D" id="1.10.8.60">
    <property type="match status" value="2"/>
</dbReference>
<dbReference type="Gene3D" id="1.10.1780.10">
    <property type="entry name" value="Clp, N-terminal domain"/>
    <property type="match status" value="1"/>
</dbReference>
<dbReference type="GO" id="GO:0016887">
    <property type="term" value="F:ATP hydrolysis activity"/>
    <property type="evidence" value="ECO:0007669"/>
    <property type="project" value="InterPro"/>
</dbReference>
<dbReference type="InterPro" id="IPR003959">
    <property type="entry name" value="ATPase_AAA_core"/>
</dbReference>
<evidence type="ECO:0008006" key="11">
    <source>
        <dbReference type="Google" id="ProtNLM"/>
    </source>
</evidence>
<dbReference type="Pfam" id="PF07724">
    <property type="entry name" value="AAA_2"/>
    <property type="match status" value="1"/>
</dbReference>
<dbReference type="InterPro" id="IPR050130">
    <property type="entry name" value="ClpA_ClpB"/>
</dbReference>
<dbReference type="InterPro" id="IPR027417">
    <property type="entry name" value="P-loop_NTPase"/>
</dbReference>
<proteinExistence type="predicted"/>
<dbReference type="CDD" id="cd19499">
    <property type="entry name" value="RecA-like_ClpB_Hsp104-like"/>
    <property type="match status" value="1"/>
</dbReference>
<sequence length="835" mass="94664">MNRFYFYDPLLNLSLLGNSLVKISIYVVYAILAVSLPVLFFSDFLAFRWLGLLLSLFLIDRLSHFGQAEKSLSELKREPKKKKINLANYLTPKTHQVIMQAFLKSSVFKKDFHVLLLKELIEQETIKEIFKRLDISLKEFEEKLEGYLEQSKETAMKNDLKNFTEGLVMAAFQEAGLMGERFIEPYSILSALMAFPQPCFIKLLELFNLSAGDIREASIFGRYSSLFARLRQLPRVLGGFGHFSYRLRHRVINRAWTSRPTSVLDSLSTDLTDLARNEKIGFLIGHDKEFQRLVEILCRAVSPNALLVGEPGVGKSALVAHLAFLIVKDQVPPALFDKRLVSLDIGSLVASATPDVLAGRLKTIVDEIFKAGNIILHIPNFENLFRTAGPQFLNAIDIFLPILKSSAFPVIAETYPRELKQWIEPRSEIFSMFEVLQVQELTQEESVRFLVFDSLILEKSYKIFISFKAIKKAVELAYRYFRQKVLPLSAEDLLKQALAEAARQRLKRVDEDLVIAVAEERSQIPIQRAGEKEIKQLLDLEKLIHERLVNQNQAVNAVAEALREYRSGLARKGGPIAAFLFVGPTGVGKTELSKILAKLQFGSENAMIRFDMSEYQEKQTISRFLGAPSFNVSGALTDSVLQKPYSLILLDEFEKAHPDILNLFLQVFDEGRLTDSLGRLVDFQNTIIIATSNAHSEFIVKNLEAGQPIEAIADELKKKLTSIFKPELLNRFSDVIVFRNLELQEIKSIVQIQLNDLAKSLKETQNIGLDFEEGAISEIAELGYNPVFGARPMRQVISSKIKSRLSEKILKKEIGRGNSLKVSFENNDFQFKLVE</sequence>
<evidence type="ECO:0000256" key="5">
    <source>
        <dbReference type="SAM" id="Coils"/>
    </source>
</evidence>
<dbReference type="Proteomes" id="UP000228867">
    <property type="component" value="Unassembled WGS sequence"/>
</dbReference>
<feature type="domain" description="AAA+ ATPase" evidence="7">
    <location>
        <begin position="575"/>
        <end position="742"/>
    </location>
</feature>
<keyword evidence="1" id="KW-0677">Repeat</keyword>
<keyword evidence="3" id="KW-0067">ATP-binding</keyword>
<evidence type="ECO:0000313" key="10">
    <source>
        <dbReference type="Proteomes" id="UP000228867"/>
    </source>
</evidence>
<dbReference type="SUPFAM" id="SSF52540">
    <property type="entry name" value="P-loop containing nucleoside triphosphate hydrolases"/>
    <property type="match status" value="2"/>
</dbReference>
<gene>
    <name evidence="9" type="ORF">COV54_02955</name>
</gene>
<feature type="coiled-coil region" evidence="5">
    <location>
        <begin position="130"/>
        <end position="157"/>
    </location>
</feature>
<keyword evidence="6" id="KW-1133">Transmembrane helix</keyword>